<proteinExistence type="predicted"/>
<reference evidence="2 3" key="1">
    <citation type="submission" date="2019-08" db="EMBL/GenBank/DDBJ databases">
        <title>Amphibian skin-associated Pigmentiphaga: genome sequence and occurrence across geography and hosts.</title>
        <authorList>
            <person name="Bletz M.C."/>
            <person name="Bunk B."/>
            <person name="Sproeer C."/>
            <person name="Biwer P."/>
            <person name="Reiter S."/>
            <person name="Rabemananjara F.C.E."/>
            <person name="Schulz S."/>
            <person name="Overmann J."/>
            <person name="Vences M."/>
        </authorList>
    </citation>
    <scope>NUCLEOTIDE SEQUENCE [LARGE SCALE GENOMIC DNA]</scope>
    <source>
        <strain evidence="2 3">Mada1488</strain>
    </source>
</reference>
<dbReference type="AlphaFoldDB" id="A0A5C0B234"/>
<keyword evidence="3" id="KW-1185">Reference proteome</keyword>
<dbReference type="EMBL" id="CP043046">
    <property type="protein sequence ID" value="QEI07964.1"/>
    <property type="molecule type" value="Genomic_DNA"/>
</dbReference>
<dbReference type="InterPro" id="IPR037401">
    <property type="entry name" value="SnoaL-like"/>
</dbReference>
<name>A0A5C0B234_9BURK</name>
<sequence>MPKPAPSANYATPDEAEHAFYEALEHADLALLMSVWAEDEEIACIHPGGSRLVGHDAVKQAWAEILGNGPVSIRPTRRHALQSLMGAVHTLVEQVVVETREGTQVVNCYTTNVFHKGATGWHMVLHHASQAPDDIDADEHDVPDMLH</sequence>
<dbReference type="KEGG" id="pacr:FXN63_20570"/>
<dbReference type="Pfam" id="PF13474">
    <property type="entry name" value="SnoaL_3"/>
    <property type="match status" value="1"/>
</dbReference>
<dbReference type="Proteomes" id="UP000325161">
    <property type="component" value="Chromosome"/>
</dbReference>
<gene>
    <name evidence="2" type="ORF">FXN63_20570</name>
</gene>
<organism evidence="2 3">
    <name type="scientific">Pigmentiphaga aceris</name>
    <dbReference type="NCBI Taxonomy" id="1940612"/>
    <lineage>
        <taxon>Bacteria</taxon>
        <taxon>Pseudomonadati</taxon>
        <taxon>Pseudomonadota</taxon>
        <taxon>Betaproteobacteria</taxon>
        <taxon>Burkholderiales</taxon>
        <taxon>Alcaligenaceae</taxon>
        <taxon>Pigmentiphaga</taxon>
    </lineage>
</organism>
<accession>A0A5C0B234</accession>
<dbReference type="PANTHER" id="PTHR34957:SF1">
    <property type="entry name" value="NUCLEAR TRANSPORT FACTOR 2 (NTF2) FAMILY PROTEIN"/>
    <property type="match status" value="1"/>
</dbReference>
<dbReference type="SUPFAM" id="SSF54427">
    <property type="entry name" value="NTF2-like"/>
    <property type="match status" value="1"/>
</dbReference>
<protein>
    <submittedName>
        <fullName evidence="2">Nuclear transport factor 2 family protein</fullName>
    </submittedName>
</protein>
<dbReference type="Gene3D" id="3.10.450.50">
    <property type="match status" value="1"/>
</dbReference>
<dbReference type="InterPro" id="IPR032710">
    <property type="entry name" value="NTF2-like_dom_sf"/>
</dbReference>
<evidence type="ECO:0000313" key="3">
    <source>
        <dbReference type="Proteomes" id="UP000325161"/>
    </source>
</evidence>
<dbReference type="OrthoDB" id="5767026at2"/>
<evidence type="ECO:0000313" key="2">
    <source>
        <dbReference type="EMBL" id="QEI07964.1"/>
    </source>
</evidence>
<feature type="domain" description="SnoaL-like" evidence="1">
    <location>
        <begin position="18"/>
        <end position="130"/>
    </location>
</feature>
<dbReference type="RefSeq" id="WP_148817025.1">
    <property type="nucleotide sequence ID" value="NZ_CP043046.1"/>
</dbReference>
<dbReference type="PANTHER" id="PTHR34957">
    <property type="entry name" value="NUCLEAR TRANSPORT FACTOR 2 (NTF2) FAMILY PROTEIN"/>
    <property type="match status" value="1"/>
</dbReference>
<evidence type="ECO:0000259" key="1">
    <source>
        <dbReference type="Pfam" id="PF13474"/>
    </source>
</evidence>